<evidence type="ECO:0000313" key="3">
    <source>
        <dbReference type="Proteomes" id="UP000321393"/>
    </source>
</evidence>
<dbReference type="EMBL" id="SSTE01013117">
    <property type="protein sequence ID" value="KAA0047584.1"/>
    <property type="molecule type" value="Genomic_DNA"/>
</dbReference>
<evidence type="ECO:0000313" key="4">
    <source>
        <dbReference type="Proteomes" id="UP000321947"/>
    </source>
</evidence>
<evidence type="ECO:0000313" key="2">
    <source>
        <dbReference type="EMBL" id="TYK08243.1"/>
    </source>
</evidence>
<sequence>MITMGPPSEPVASPNGGMSHTRHIYPPARCYCQAISPRAAIHHLHNSAGLLPIHVPPRCLRFVCCPLFTHHCILILAAAFQCKISENDRSDIIVPEDMREKGNVDEIEVRAKIGGNEAEQDHLGNLDEYDPSFDLTFLLC</sequence>
<gene>
    <name evidence="2" type="ORF">E5676_scaffold648G00130</name>
    <name evidence="1" type="ORF">E6C27_scaffold115G00520</name>
</gene>
<name>A0A5D3C8N5_CUCMM</name>
<proteinExistence type="predicted"/>
<dbReference type="Proteomes" id="UP000321947">
    <property type="component" value="Unassembled WGS sequence"/>
</dbReference>
<dbReference type="EMBL" id="SSTD01012901">
    <property type="protein sequence ID" value="TYK08243.1"/>
    <property type="molecule type" value="Genomic_DNA"/>
</dbReference>
<accession>A0A5D3C8N5</accession>
<evidence type="ECO:0000313" key="1">
    <source>
        <dbReference type="EMBL" id="KAA0047584.1"/>
    </source>
</evidence>
<reference evidence="3 4" key="1">
    <citation type="submission" date="2019-08" db="EMBL/GenBank/DDBJ databases">
        <title>Draft genome sequences of two oriental melons (Cucumis melo L. var makuwa).</title>
        <authorList>
            <person name="Kwon S.-Y."/>
        </authorList>
    </citation>
    <scope>NUCLEOTIDE SEQUENCE [LARGE SCALE GENOMIC DNA]</scope>
    <source>
        <strain evidence="4">cv. Chang Bougi</strain>
        <strain evidence="3">cv. SW 3</strain>
        <tissue evidence="2">Leaf</tissue>
    </source>
</reference>
<dbReference type="AlphaFoldDB" id="A0A5D3C8N5"/>
<organism evidence="2 4">
    <name type="scientific">Cucumis melo var. makuwa</name>
    <name type="common">Oriental melon</name>
    <dbReference type="NCBI Taxonomy" id="1194695"/>
    <lineage>
        <taxon>Eukaryota</taxon>
        <taxon>Viridiplantae</taxon>
        <taxon>Streptophyta</taxon>
        <taxon>Embryophyta</taxon>
        <taxon>Tracheophyta</taxon>
        <taxon>Spermatophyta</taxon>
        <taxon>Magnoliopsida</taxon>
        <taxon>eudicotyledons</taxon>
        <taxon>Gunneridae</taxon>
        <taxon>Pentapetalae</taxon>
        <taxon>rosids</taxon>
        <taxon>fabids</taxon>
        <taxon>Cucurbitales</taxon>
        <taxon>Cucurbitaceae</taxon>
        <taxon>Benincaseae</taxon>
        <taxon>Cucumis</taxon>
    </lineage>
</organism>
<dbReference type="Proteomes" id="UP000321393">
    <property type="component" value="Unassembled WGS sequence"/>
</dbReference>
<protein>
    <submittedName>
        <fullName evidence="1 2">Mitochondrial protein</fullName>
    </submittedName>
</protein>
<comment type="caution">
    <text evidence="2">The sequence shown here is derived from an EMBL/GenBank/DDBJ whole genome shotgun (WGS) entry which is preliminary data.</text>
</comment>